<comment type="catalytic activity">
    <reaction evidence="1">
        <text>Hydrolyzes the link between N-acetylmuramoyl residues and L-amino acid residues in certain cell-wall glycopeptides.</text>
        <dbReference type="EC" id="3.5.1.28"/>
    </reaction>
</comment>
<dbReference type="PATRIC" id="fig|1121022.4.peg.431"/>
<keyword evidence="4" id="KW-0732">Signal</keyword>
<dbReference type="EC" id="3.5.1.28" evidence="2"/>
<dbReference type="STRING" id="1121022.GCA_000376105_00389"/>
<feature type="signal peptide" evidence="4">
    <location>
        <begin position="1"/>
        <end position="35"/>
    </location>
</feature>
<protein>
    <recommendedName>
        <fullName evidence="2">N-acetylmuramoyl-L-alanine amidase</fullName>
        <ecNumber evidence="2">3.5.1.28</ecNumber>
    </recommendedName>
</protein>
<gene>
    <name evidence="6" type="ORF">ABENE_02190</name>
</gene>
<reference evidence="6 7" key="1">
    <citation type="journal article" date="2014" name="Nature">
        <title>Sequential evolution of bacterial morphology by co-option of a developmental regulator.</title>
        <authorList>
            <person name="Jiang C."/>
            <person name="Brown P.J."/>
            <person name="Ducret A."/>
            <person name="Brun Y.V."/>
        </authorList>
    </citation>
    <scope>NUCLEOTIDE SEQUENCE [LARGE SCALE GENOMIC DNA]</scope>
    <source>
        <strain evidence="6 7">DSM 16100</strain>
    </source>
</reference>
<dbReference type="GO" id="GO:0008745">
    <property type="term" value="F:N-acetylmuramoyl-L-alanine amidase activity"/>
    <property type="evidence" value="ECO:0007669"/>
    <property type="project" value="UniProtKB-EC"/>
</dbReference>
<feature type="domain" description="MurNAc-LAA" evidence="5">
    <location>
        <begin position="243"/>
        <end position="393"/>
    </location>
</feature>
<dbReference type="RefSeq" id="WP_018080067.1">
    <property type="nucleotide sequence ID" value="NZ_AQWM01000001.1"/>
</dbReference>
<proteinExistence type="predicted"/>
<feature type="chain" id="PRO_5004724763" description="N-acetylmuramoyl-L-alanine amidase" evidence="4">
    <location>
        <begin position="36"/>
        <end position="409"/>
    </location>
</feature>
<dbReference type="InterPro" id="IPR002508">
    <property type="entry name" value="MurNAc-LAA_cat"/>
</dbReference>
<evidence type="ECO:0000256" key="3">
    <source>
        <dbReference type="ARBA" id="ARBA00022801"/>
    </source>
</evidence>
<dbReference type="PANTHER" id="PTHR30404:SF0">
    <property type="entry name" value="N-ACETYLMURAMOYL-L-ALANINE AMIDASE AMIC"/>
    <property type="match status" value="1"/>
</dbReference>
<dbReference type="Gene3D" id="3.40.630.40">
    <property type="entry name" value="Zn-dependent exopeptidases"/>
    <property type="match status" value="1"/>
</dbReference>
<dbReference type="AlphaFoldDB" id="V4PK31"/>
<dbReference type="eggNOG" id="COG0860">
    <property type="taxonomic scope" value="Bacteria"/>
</dbReference>
<evidence type="ECO:0000313" key="6">
    <source>
        <dbReference type="EMBL" id="ESQ94337.1"/>
    </source>
</evidence>
<dbReference type="GO" id="GO:0009253">
    <property type="term" value="P:peptidoglycan catabolic process"/>
    <property type="evidence" value="ECO:0007669"/>
    <property type="project" value="InterPro"/>
</dbReference>
<dbReference type="Gene3D" id="2.60.40.3500">
    <property type="match status" value="1"/>
</dbReference>
<comment type="caution">
    <text evidence="6">The sequence shown here is derived from an EMBL/GenBank/DDBJ whole genome shotgun (WGS) entry which is preliminary data.</text>
</comment>
<keyword evidence="3" id="KW-0378">Hydrolase</keyword>
<dbReference type="SUPFAM" id="SSF53187">
    <property type="entry name" value="Zn-dependent exopeptidases"/>
    <property type="match status" value="1"/>
</dbReference>
<evidence type="ECO:0000313" key="7">
    <source>
        <dbReference type="Proteomes" id="UP000017837"/>
    </source>
</evidence>
<dbReference type="PANTHER" id="PTHR30404">
    <property type="entry name" value="N-ACETYLMURAMOYL-L-ALANINE AMIDASE"/>
    <property type="match status" value="1"/>
</dbReference>
<dbReference type="CDD" id="cd02696">
    <property type="entry name" value="MurNAc-LAA"/>
    <property type="match status" value="1"/>
</dbReference>
<sequence>MKRHNIFAGAKRALKAMTLAGVLCTGALVVQPAMADVAQSGDVVKVRMGGDASQTRIVIELGKSVAGQVVTREGETSRQVIALPDIDLGDAMSGQGQGLVKDWRIDNVAGSTRLKLNFKSGAKIYRRFLLPPADGISVYRYVIDVVPQNTDISTPKVAPVPVIPTTVQSQTQLAATKMRTKKIVVIDAGHGGKDPGALGGNTYEKDVNLAAAKALRDALTRTGRYTVIMTRDTDSFVDLAARVRIARSADADLFISLHSDAGGNGDTSGASIYTLSDSGTERAARKALVKGDWSLADGASTDAMVNRILIDLTQRATKNRSATFAQLVMDNISESTPLLKTNLRQAGLFVLLAPDVPAVLLEMGFVNNAKDEAMLNDSRHRAIMMGQVAKAIDLYFANNVQYASFAGLN</sequence>
<dbReference type="InterPro" id="IPR050695">
    <property type="entry name" value="N-acetylmuramoyl_amidase_3"/>
</dbReference>
<evidence type="ECO:0000256" key="4">
    <source>
        <dbReference type="SAM" id="SignalP"/>
    </source>
</evidence>
<dbReference type="Pfam" id="PF01520">
    <property type="entry name" value="Amidase_3"/>
    <property type="match status" value="1"/>
</dbReference>
<evidence type="ECO:0000256" key="1">
    <source>
        <dbReference type="ARBA" id="ARBA00001561"/>
    </source>
</evidence>
<dbReference type="GO" id="GO:0030288">
    <property type="term" value="C:outer membrane-bounded periplasmic space"/>
    <property type="evidence" value="ECO:0007669"/>
    <property type="project" value="TreeGrafter"/>
</dbReference>
<dbReference type="SMART" id="SM00646">
    <property type="entry name" value="Ami_3"/>
    <property type="match status" value="1"/>
</dbReference>
<dbReference type="Proteomes" id="UP000017837">
    <property type="component" value="Unassembled WGS sequence"/>
</dbReference>
<name>V4PK31_9CAUL</name>
<dbReference type="EMBL" id="AWGB01000004">
    <property type="protein sequence ID" value="ESQ94337.1"/>
    <property type="molecule type" value="Genomic_DNA"/>
</dbReference>
<evidence type="ECO:0000259" key="5">
    <source>
        <dbReference type="SMART" id="SM00646"/>
    </source>
</evidence>
<evidence type="ECO:0000256" key="2">
    <source>
        <dbReference type="ARBA" id="ARBA00011901"/>
    </source>
</evidence>
<keyword evidence="7" id="KW-1185">Reference proteome</keyword>
<accession>V4PK31</accession>
<organism evidence="6 7">
    <name type="scientific">Asticcacaulis benevestitus DSM 16100 = ATCC BAA-896</name>
    <dbReference type="NCBI Taxonomy" id="1121022"/>
    <lineage>
        <taxon>Bacteria</taxon>
        <taxon>Pseudomonadati</taxon>
        <taxon>Pseudomonadota</taxon>
        <taxon>Alphaproteobacteria</taxon>
        <taxon>Caulobacterales</taxon>
        <taxon>Caulobacteraceae</taxon>
        <taxon>Asticcacaulis</taxon>
    </lineage>
</organism>